<dbReference type="RefSeq" id="WP_149655113.1">
    <property type="nucleotide sequence ID" value="NZ_VTZN01000115.1"/>
</dbReference>
<dbReference type="Proteomes" id="UP000324701">
    <property type="component" value="Unassembled WGS sequence"/>
</dbReference>
<name>A0A5B1BLP5_MYCSI</name>
<evidence type="ECO:0000313" key="2">
    <source>
        <dbReference type="EMBL" id="KAA1249022.1"/>
    </source>
</evidence>
<proteinExistence type="predicted"/>
<sequence length="67" mass="7056">MAGKEIDRVRATSALAVIKQHPVLVLFALSPVWAVLAVIWWLAGAGWAIAAALVLLVAGGAIVVRKR</sequence>
<organism evidence="2 3">
    <name type="scientific">Mycobacterium simiae</name>
    <name type="common">Mycobacterium habana</name>
    <dbReference type="NCBI Taxonomy" id="1784"/>
    <lineage>
        <taxon>Bacteria</taxon>
        <taxon>Bacillati</taxon>
        <taxon>Actinomycetota</taxon>
        <taxon>Actinomycetes</taxon>
        <taxon>Mycobacteriales</taxon>
        <taxon>Mycobacteriaceae</taxon>
        <taxon>Mycobacterium</taxon>
        <taxon>Mycobacterium simiae complex</taxon>
    </lineage>
</organism>
<comment type="caution">
    <text evidence="2">The sequence shown here is derived from an EMBL/GenBank/DDBJ whole genome shotgun (WGS) entry which is preliminary data.</text>
</comment>
<keyword evidence="1" id="KW-1133">Transmembrane helix</keyword>
<dbReference type="OrthoDB" id="4578833at2"/>
<keyword evidence="1" id="KW-0812">Transmembrane</keyword>
<gene>
    <name evidence="2" type="ORF">F0Q45_17355</name>
</gene>
<evidence type="ECO:0000256" key="1">
    <source>
        <dbReference type="SAM" id="Phobius"/>
    </source>
</evidence>
<keyword evidence="3" id="KW-1185">Reference proteome</keyword>
<protein>
    <submittedName>
        <fullName evidence="2">Uncharacterized protein</fullName>
    </submittedName>
</protein>
<dbReference type="EMBL" id="VTZN01000115">
    <property type="protein sequence ID" value="KAA1249022.1"/>
    <property type="molecule type" value="Genomic_DNA"/>
</dbReference>
<dbReference type="AlphaFoldDB" id="A0A5B1BLP5"/>
<keyword evidence="1" id="KW-0472">Membrane</keyword>
<reference evidence="2 3" key="1">
    <citation type="submission" date="2019-09" db="EMBL/GenBank/DDBJ databases">
        <title>Report of infection by Mycobacterium simiae a patient suffering from pulmonary tuberculosis.</title>
        <authorList>
            <person name="Mohanty P.S."/>
            <person name="Bansal A.K."/>
            <person name="Singh H."/>
            <person name="Sharma S."/>
            <person name="Patil S.A."/>
            <person name="Upadhaya P."/>
            <person name="Singh P.K."/>
            <person name="Kumar D."/>
            <person name="Kumar S."/>
            <person name="Singh R.K."/>
            <person name="Chaudhary B."/>
        </authorList>
    </citation>
    <scope>NUCLEOTIDE SEQUENCE [LARGE SCALE GENOMIC DNA]</scope>
    <source>
        <strain evidence="2 3">JAL-560-SIM</strain>
    </source>
</reference>
<feature type="transmembrane region" description="Helical" evidence="1">
    <location>
        <begin position="47"/>
        <end position="64"/>
    </location>
</feature>
<accession>A0A5B1BLP5</accession>
<evidence type="ECO:0000313" key="3">
    <source>
        <dbReference type="Proteomes" id="UP000324701"/>
    </source>
</evidence>
<feature type="transmembrane region" description="Helical" evidence="1">
    <location>
        <begin position="21"/>
        <end position="41"/>
    </location>
</feature>